<reference evidence="2 3" key="1">
    <citation type="submission" date="2019-02" db="EMBL/GenBank/DDBJ databases">
        <title>Deep-cultivation of Planctomycetes and their phenomic and genomic characterization uncovers novel biology.</title>
        <authorList>
            <person name="Wiegand S."/>
            <person name="Jogler M."/>
            <person name="Boedeker C."/>
            <person name="Pinto D."/>
            <person name="Vollmers J."/>
            <person name="Rivas-Marin E."/>
            <person name="Kohn T."/>
            <person name="Peeters S.H."/>
            <person name="Heuer A."/>
            <person name="Rast P."/>
            <person name="Oberbeckmann S."/>
            <person name="Bunk B."/>
            <person name="Jeske O."/>
            <person name="Meyerdierks A."/>
            <person name="Storesund J.E."/>
            <person name="Kallscheuer N."/>
            <person name="Luecker S."/>
            <person name="Lage O.M."/>
            <person name="Pohl T."/>
            <person name="Merkel B.J."/>
            <person name="Hornburger P."/>
            <person name="Mueller R.-W."/>
            <person name="Bruemmer F."/>
            <person name="Labrenz M."/>
            <person name="Spormann A.M."/>
            <person name="Op den Camp H."/>
            <person name="Overmann J."/>
            <person name="Amann R."/>
            <person name="Jetten M.S.M."/>
            <person name="Mascher T."/>
            <person name="Medema M.H."/>
            <person name="Devos D.P."/>
            <person name="Kaster A.-K."/>
            <person name="Ovreas L."/>
            <person name="Rohde M."/>
            <person name="Galperin M.Y."/>
            <person name="Jogler C."/>
        </authorList>
    </citation>
    <scope>NUCLEOTIDE SEQUENCE [LARGE SCALE GENOMIC DNA]</scope>
    <source>
        <strain evidence="2 3">Pan161</strain>
    </source>
</reference>
<feature type="transmembrane region" description="Helical" evidence="1">
    <location>
        <begin position="416"/>
        <end position="440"/>
    </location>
</feature>
<evidence type="ECO:0000313" key="2">
    <source>
        <dbReference type="EMBL" id="QDT90072.1"/>
    </source>
</evidence>
<dbReference type="KEGG" id="gax:Pan161_17170"/>
<feature type="transmembrane region" description="Helical" evidence="1">
    <location>
        <begin position="713"/>
        <end position="734"/>
    </location>
</feature>
<feature type="transmembrane region" description="Helical" evidence="1">
    <location>
        <begin position="545"/>
        <end position="571"/>
    </location>
</feature>
<dbReference type="Proteomes" id="UP000316855">
    <property type="component" value="Chromosome"/>
</dbReference>
<keyword evidence="1" id="KW-0472">Membrane</keyword>
<accession>A0A517VAP1</accession>
<protein>
    <submittedName>
        <fullName evidence="2">Uncharacterized protein</fullName>
    </submittedName>
</protein>
<feature type="transmembrane region" description="Helical" evidence="1">
    <location>
        <begin position="461"/>
        <end position="482"/>
    </location>
</feature>
<feature type="transmembrane region" description="Helical" evidence="1">
    <location>
        <begin position="665"/>
        <end position="682"/>
    </location>
</feature>
<sequence length="800" mass="92281">MQMNSSERFDKLKTNWLRLLILLVLFMLGLRLVFVLQNSPSGWRGFWYDWKVSALRLSGQTTMIGEEIPPIQAEYWLRQISQIPQTQTDPQIAMGAAWMLDSPQIYFYLNYLTTSEDPSGFELPLQFRRKLDEEAINTLNTEFESICHAACLAQSKTATELAPDNVELWRQRALLQFYIKNDYGLTPRHANWLSVLNEGATHDPDNALYDYLTAVHLYHQSVEHVWDDDFNHTLKITEPKKFELAEQRLQGGLKKPFLRFGTTTFSSTLAFVSDTSLPLEEQLRAAGSRNYLYRGQYNITRLIRWLSNASESELRQKNYSAAIEKARQELLIADQSTSAGNPFDLKYFRQFLFTSGYGNLIKIQHLHPPSFTPAETERINENLDSVWLEEKIYQESIEQYNQQHIASFSVKSPVTVYFTFVCQNFILLLFPLSLLLGLIVRLTGRKVASPLPRLGWWRTGIAWLTGCGLSLFLWCLFPINLFPEVVKTVTLLGLAWIVFTLLLLVFLRAIHKRGNIVWRQQLSLLLLFSVTIFVIWQFPSLFESIYLAWIQLSLGILTLLSLLLFFILGLATFITIRFLRSEMSPVRHKLKLCGMTLLLALAIVPLGTFLIKASLNPEQTNAWFSSTVQSEYSNLFGSPEELRQKLKLNHSPYQWAYLQWTWHKGEIFAVLLSLLFLFGWSLKRVSVKKEKECNSDSVTGHYRRAAQMTARSCLATLLILTTVYFAVAPAVIVAQDLKLENEYQTLLKPKLLKADFDQIKSEIQADQSLMQQYREEIISIRERLIEDAESMSPSHNNIPR</sequence>
<proteinExistence type="predicted"/>
<keyword evidence="1" id="KW-0812">Transmembrane</keyword>
<name>A0A517VAP1_9PLAN</name>
<keyword evidence="3" id="KW-1185">Reference proteome</keyword>
<dbReference type="EMBL" id="CP036343">
    <property type="protein sequence ID" value="QDT90072.1"/>
    <property type="molecule type" value="Genomic_DNA"/>
</dbReference>
<gene>
    <name evidence="2" type="ORF">Pan161_17170</name>
</gene>
<feature type="transmembrane region" description="Helical" evidence="1">
    <location>
        <begin position="522"/>
        <end position="539"/>
    </location>
</feature>
<dbReference type="AlphaFoldDB" id="A0A517VAP1"/>
<evidence type="ECO:0000313" key="3">
    <source>
        <dbReference type="Proteomes" id="UP000316855"/>
    </source>
</evidence>
<keyword evidence="1" id="KW-1133">Transmembrane helix</keyword>
<evidence type="ECO:0000256" key="1">
    <source>
        <dbReference type="SAM" id="Phobius"/>
    </source>
</evidence>
<feature type="transmembrane region" description="Helical" evidence="1">
    <location>
        <begin position="488"/>
        <end position="510"/>
    </location>
</feature>
<feature type="transmembrane region" description="Helical" evidence="1">
    <location>
        <begin position="592"/>
        <end position="611"/>
    </location>
</feature>
<organism evidence="2 3">
    <name type="scientific">Gimesia algae</name>
    <dbReference type="NCBI Taxonomy" id="2527971"/>
    <lineage>
        <taxon>Bacteria</taxon>
        <taxon>Pseudomonadati</taxon>
        <taxon>Planctomycetota</taxon>
        <taxon>Planctomycetia</taxon>
        <taxon>Planctomycetales</taxon>
        <taxon>Planctomycetaceae</taxon>
        <taxon>Gimesia</taxon>
    </lineage>
</organism>